<gene>
    <name evidence="1" type="ORF">BDQ12DRAFT_588887</name>
</gene>
<feature type="non-terminal residue" evidence="1">
    <location>
        <position position="1"/>
    </location>
</feature>
<name>A0A5C3LEL8_9AGAR</name>
<organism evidence="1 2">
    <name type="scientific">Crucibulum laeve</name>
    <dbReference type="NCBI Taxonomy" id="68775"/>
    <lineage>
        <taxon>Eukaryota</taxon>
        <taxon>Fungi</taxon>
        <taxon>Dikarya</taxon>
        <taxon>Basidiomycota</taxon>
        <taxon>Agaricomycotina</taxon>
        <taxon>Agaricomycetes</taxon>
        <taxon>Agaricomycetidae</taxon>
        <taxon>Agaricales</taxon>
        <taxon>Agaricineae</taxon>
        <taxon>Nidulariaceae</taxon>
        <taxon>Crucibulum</taxon>
    </lineage>
</organism>
<dbReference type="OrthoDB" id="2158839at2759"/>
<reference evidence="1 2" key="1">
    <citation type="journal article" date="2019" name="Nat. Ecol. Evol.">
        <title>Megaphylogeny resolves global patterns of mushroom evolution.</title>
        <authorList>
            <person name="Varga T."/>
            <person name="Krizsan K."/>
            <person name="Foldi C."/>
            <person name="Dima B."/>
            <person name="Sanchez-Garcia M."/>
            <person name="Sanchez-Ramirez S."/>
            <person name="Szollosi G.J."/>
            <person name="Szarkandi J.G."/>
            <person name="Papp V."/>
            <person name="Albert L."/>
            <person name="Andreopoulos W."/>
            <person name="Angelini C."/>
            <person name="Antonin V."/>
            <person name="Barry K.W."/>
            <person name="Bougher N.L."/>
            <person name="Buchanan P."/>
            <person name="Buyck B."/>
            <person name="Bense V."/>
            <person name="Catcheside P."/>
            <person name="Chovatia M."/>
            <person name="Cooper J."/>
            <person name="Damon W."/>
            <person name="Desjardin D."/>
            <person name="Finy P."/>
            <person name="Geml J."/>
            <person name="Haridas S."/>
            <person name="Hughes K."/>
            <person name="Justo A."/>
            <person name="Karasinski D."/>
            <person name="Kautmanova I."/>
            <person name="Kiss B."/>
            <person name="Kocsube S."/>
            <person name="Kotiranta H."/>
            <person name="LaButti K.M."/>
            <person name="Lechner B.E."/>
            <person name="Liimatainen K."/>
            <person name="Lipzen A."/>
            <person name="Lukacs Z."/>
            <person name="Mihaltcheva S."/>
            <person name="Morgado L.N."/>
            <person name="Niskanen T."/>
            <person name="Noordeloos M.E."/>
            <person name="Ohm R.A."/>
            <person name="Ortiz-Santana B."/>
            <person name="Ovrebo C."/>
            <person name="Racz N."/>
            <person name="Riley R."/>
            <person name="Savchenko A."/>
            <person name="Shiryaev A."/>
            <person name="Soop K."/>
            <person name="Spirin V."/>
            <person name="Szebenyi C."/>
            <person name="Tomsovsky M."/>
            <person name="Tulloss R.E."/>
            <person name="Uehling J."/>
            <person name="Grigoriev I.V."/>
            <person name="Vagvolgyi C."/>
            <person name="Papp T."/>
            <person name="Martin F.M."/>
            <person name="Miettinen O."/>
            <person name="Hibbett D.S."/>
            <person name="Nagy L.G."/>
        </authorList>
    </citation>
    <scope>NUCLEOTIDE SEQUENCE [LARGE SCALE GENOMIC DNA]</scope>
    <source>
        <strain evidence="1 2">CBS 166.37</strain>
    </source>
</reference>
<evidence type="ECO:0000313" key="1">
    <source>
        <dbReference type="EMBL" id="TFK31307.1"/>
    </source>
</evidence>
<dbReference type="Proteomes" id="UP000308652">
    <property type="component" value="Unassembled WGS sequence"/>
</dbReference>
<feature type="non-terminal residue" evidence="1">
    <location>
        <position position="68"/>
    </location>
</feature>
<keyword evidence="2" id="KW-1185">Reference proteome</keyword>
<sequence length="68" mass="7486">SACTICLGHHAHNVANCTSKKLWNNRTAYCHQNKRGHLVSPSGNVLCTNWQGPNGCTETTHDLKHECS</sequence>
<dbReference type="AlphaFoldDB" id="A0A5C3LEL8"/>
<accession>A0A5C3LEL8</accession>
<proteinExistence type="predicted"/>
<evidence type="ECO:0000313" key="2">
    <source>
        <dbReference type="Proteomes" id="UP000308652"/>
    </source>
</evidence>
<dbReference type="STRING" id="68775.A0A5C3LEL8"/>
<dbReference type="EMBL" id="ML213786">
    <property type="protein sequence ID" value="TFK31307.1"/>
    <property type="molecule type" value="Genomic_DNA"/>
</dbReference>
<protein>
    <submittedName>
        <fullName evidence="1">Uncharacterized protein</fullName>
    </submittedName>
</protein>